<organism evidence="1 2">
    <name type="scientific">Caligus rogercresseyi</name>
    <name type="common">Sea louse</name>
    <dbReference type="NCBI Taxonomy" id="217165"/>
    <lineage>
        <taxon>Eukaryota</taxon>
        <taxon>Metazoa</taxon>
        <taxon>Ecdysozoa</taxon>
        <taxon>Arthropoda</taxon>
        <taxon>Crustacea</taxon>
        <taxon>Multicrustacea</taxon>
        <taxon>Hexanauplia</taxon>
        <taxon>Copepoda</taxon>
        <taxon>Siphonostomatoida</taxon>
        <taxon>Caligidae</taxon>
        <taxon>Caligus</taxon>
    </lineage>
</organism>
<proteinExistence type="predicted"/>
<evidence type="ECO:0000313" key="2">
    <source>
        <dbReference type="Proteomes" id="UP000595437"/>
    </source>
</evidence>
<protein>
    <submittedName>
        <fullName evidence="1">Uncharacterized protein</fullName>
    </submittedName>
</protein>
<sequence length="53" mass="6097">MERKAFATPHPSKESLNAVVEKEWYEMTEEFVKKSCAAFRPRIEAILEAKGVI</sequence>
<evidence type="ECO:0000313" key="1">
    <source>
        <dbReference type="EMBL" id="QQP39900.1"/>
    </source>
</evidence>
<dbReference type="OrthoDB" id="10006939at2759"/>
<keyword evidence="2" id="KW-1185">Reference proteome</keyword>
<gene>
    <name evidence="1" type="ORF">FKW44_013762</name>
</gene>
<dbReference type="EMBL" id="CP045898">
    <property type="protein sequence ID" value="QQP39900.1"/>
    <property type="molecule type" value="Genomic_DNA"/>
</dbReference>
<dbReference type="AlphaFoldDB" id="A0A7T8GYT8"/>
<reference evidence="2" key="1">
    <citation type="submission" date="2021-01" db="EMBL/GenBank/DDBJ databases">
        <title>Caligus Genome Assembly.</title>
        <authorList>
            <person name="Gallardo-Escarate C."/>
        </authorList>
    </citation>
    <scope>NUCLEOTIDE SEQUENCE [LARGE SCALE GENOMIC DNA]</scope>
</reference>
<dbReference type="Gene3D" id="3.30.420.10">
    <property type="entry name" value="Ribonuclease H-like superfamily/Ribonuclease H"/>
    <property type="match status" value="1"/>
</dbReference>
<accession>A0A7T8GYT8</accession>
<dbReference type="InterPro" id="IPR036397">
    <property type="entry name" value="RNaseH_sf"/>
</dbReference>
<name>A0A7T8GYT8_CALRO</name>
<dbReference type="GO" id="GO:0003676">
    <property type="term" value="F:nucleic acid binding"/>
    <property type="evidence" value="ECO:0007669"/>
    <property type="project" value="InterPro"/>
</dbReference>
<dbReference type="Proteomes" id="UP000595437">
    <property type="component" value="Chromosome 9"/>
</dbReference>